<proteinExistence type="predicted"/>
<sequence length="286" mass="30742">MPPGADPLKEGGGSTAGDPRQALREPTTTVCRTTVTIINSTRSAGRATAASNGTQPNAPSECGRAVESSDNGLIDAARVLQSLAAKRPTFHSEADFQFAFAWEAKLGSPDLEVRLETHPEPAVRLDLELLDSRSGIGVAIEMKYMTRFWSGRHGSETFSLKNHGASDLRGYDIVKDIVRVERFVAARPSWSGLVIVLTNEASYWRPRTHGRATNADAFRISEGTLLAGQRGWGPRTGGTAKGHEAPLQLAGEYALEWTDYSRLDSSRAGTFRSLTIEIGGTSAVGT</sequence>
<reference evidence="2" key="1">
    <citation type="journal article" date="2014" name="Int. J. Syst. Evol. Microbiol.">
        <title>Complete genome sequence of Corynebacterium casei LMG S-19264T (=DSM 44701T), isolated from a smear-ripened cheese.</title>
        <authorList>
            <consortium name="US DOE Joint Genome Institute (JGI-PGF)"/>
            <person name="Walter F."/>
            <person name="Albersmeier A."/>
            <person name="Kalinowski J."/>
            <person name="Ruckert C."/>
        </authorList>
    </citation>
    <scope>NUCLEOTIDE SEQUENCE</scope>
    <source>
        <strain evidence="2">CGMCC 1.15085</strain>
    </source>
</reference>
<accession>A0A916T0K6</accession>
<dbReference type="EMBL" id="BMHI01000002">
    <property type="protein sequence ID" value="GGB26288.1"/>
    <property type="molecule type" value="Genomic_DNA"/>
</dbReference>
<evidence type="ECO:0000256" key="1">
    <source>
        <dbReference type="SAM" id="MobiDB-lite"/>
    </source>
</evidence>
<comment type="caution">
    <text evidence="2">The sequence shown here is derived from an EMBL/GenBank/DDBJ whole genome shotgun (WGS) entry which is preliminary data.</text>
</comment>
<dbReference type="Proteomes" id="UP000636793">
    <property type="component" value="Unassembled WGS sequence"/>
</dbReference>
<dbReference type="AlphaFoldDB" id="A0A916T0K6"/>
<protein>
    <submittedName>
        <fullName evidence="2">Uncharacterized protein</fullName>
    </submittedName>
</protein>
<keyword evidence="3" id="KW-1185">Reference proteome</keyword>
<evidence type="ECO:0000313" key="3">
    <source>
        <dbReference type="Proteomes" id="UP000636793"/>
    </source>
</evidence>
<feature type="region of interest" description="Disordered" evidence="1">
    <location>
        <begin position="1"/>
        <end position="27"/>
    </location>
</feature>
<evidence type="ECO:0000313" key="2">
    <source>
        <dbReference type="EMBL" id="GGB26288.1"/>
    </source>
</evidence>
<feature type="region of interest" description="Disordered" evidence="1">
    <location>
        <begin position="42"/>
        <end position="67"/>
    </location>
</feature>
<feature type="compositionally biased region" description="Low complexity" evidence="1">
    <location>
        <begin position="42"/>
        <end position="54"/>
    </location>
</feature>
<gene>
    <name evidence="2" type="ORF">GCM10011492_15620</name>
</gene>
<name>A0A916T0K6_9MICO</name>
<reference evidence="2" key="2">
    <citation type="submission" date="2020-09" db="EMBL/GenBank/DDBJ databases">
        <authorList>
            <person name="Sun Q."/>
            <person name="Zhou Y."/>
        </authorList>
    </citation>
    <scope>NUCLEOTIDE SEQUENCE</scope>
    <source>
        <strain evidence="2">CGMCC 1.15085</strain>
    </source>
</reference>
<organism evidence="2 3">
    <name type="scientific">Flexivirga endophytica</name>
    <dbReference type="NCBI Taxonomy" id="1849103"/>
    <lineage>
        <taxon>Bacteria</taxon>
        <taxon>Bacillati</taxon>
        <taxon>Actinomycetota</taxon>
        <taxon>Actinomycetes</taxon>
        <taxon>Micrococcales</taxon>
        <taxon>Dermacoccaceae</taxon>
        <taxon>Flexivirga</taxon>
    </lineage>
</organism>